<feature type="signal peptide" evidence="7">
    <location>
        <begin position="1"/>
        <end position="22"/>
    </location>
</feature>
<evidence type="ECO:0000256" key="6">
    <source>
        <dbReference type="SAM" id="Phobius"/>
    </source>
</evidence>
<evidence type="ECO:0000313" key="9">
    <source>
        <dbReference type="Proteomes" id="UP000237749"/>
    </source>
</evidence>
<keyword evidence="9" id="KW-1185">Reference proteome</keyword>
<dbReference type="Proteomes" id="UP000237749">
    <property type="component" value="Unassembled WGS sequence"/>
</dbReference>
<evidence type="ECO:0000256" key="1">
    <source>
        <dbReference type="ARBA" id="ARBA00004236"/>
    </source>
</evidence>
<dbReference type="InterPro" id="IPR005899">
    <property type="entry name" value="Na_pump_deCOase"/>
</dbReference>
<keyword evidence="2" id="KW-1003">Cell membrane</keyword>
<evidence type="ECO:0000256" key="3">
    <source>
        <dbReference type="ARBA" id="ARBA00022692"/>
    </source>
</evidence>
<comment type="caution">
    <text evidence="8">The sequence shown here is derived from an EMBL/GenBank/DDBJ whole genome shotgun (WGS) entry which is preliminary data.</text>
</comment>
<dbReference type="GO" id="GO:0036376">
    <property type="term" value="P:sodium ion export across plasma membrane"/>
    <property type="evidence" value="ECO:0007669"/>
    <property type="project" value="InterPro"/>
</dbReference>
<dbReference type="EMBL" id="PTJA01000005">
    <property type="protein sequence ID" value="PPK80877.1"/>
    <property type="molecule type" value="Genomic_DNA"/>
</dbReference>
<sequence length="260" mass="28296">MKLNLKRAVVGLTMAVCLFSLSACGSASKKAEGIDADMKAQLEQIPVASYLELYTGLEDKDSDQMKKNLAKKDELAALAEGIDSWKNIKGDLGGFVSASDSLKLEESKSGYSATVSTVFEKRNMEFTVNFDHKLSKITGVSFVPEYTTSEKMEKAGFNTLMGMGTVFVVLIFISMLIGAFRYISIFEEKMLNKGKVSEAQAQDRPEPMVIETFEEEEELKDDLELAAVITAAIAASEGVSPSGLVVRSIKRAAAGNWKKA</sequence>
<evidence type="ECO:0000256" key="2">
    <source>
        <dbReference type="ARBA" id="ARBA00022475"/>
    </source>
</evidence>
<keyword evidence="5 6" id="KW-0472">Membrane</keyword>
<protein>
    <submittedName>
        <fullName evidence="8">Oxaloacetate decarboxylase gamma subunit</fullName>
    </submittedName>
</protein>
<dbReference type="PROSITE" id="PS51257">
    <property type="entry name" value="PROKAR_LIPOPROTEIN"/>
    <property type="match status" value="1"/>
</dbReference>
<name>A0A2S6HSZ6_9FIRM</name>
<dbReference type="AlphaFoldDB" id="A0A2S6HSZ6"/>
<keyword evidence="3 6" id="KW-0812">Transmembrane</keyword>
<dbReference type="Pfam" id="PF04277">
    <property type="entry name" value="OAD_gamma"/>
    <property type="match status" value="1"/>
</dbReference>
<evidence type="ECO:0000256" key="4">
    <source>
        <dbReference type="ARBA" id="ARBA00022989"/>
    </source>
</evidence>
<gene>
    <name evidence="8" type="ORF">BXY41_10593</name>
</gene>
<evidence type="ECO:0000256" key="5">
    <source>
        <dbReference type="ARBA" id="ARBA00023136"/>
    </source>
</evidence>
<dbReference type="OrthoDB" id="1912660at2"/>
<dbReference type="RefSeq" id="WP_104436869.1">
    <property type="nucleotide sequence ID" value="NZ_PTJA01000005.1"/>
</dbReference>
<dbReference type="Gene3D" id="3.10.450.590">
    <property type="match status" value="1"/>
</dbReference>
<organism evidence="8 9">
    <name type="scientific">Lacrimispora xylanisolvens</name>
    <dbReference type="NCBI Taxonomy" id="384636"/>
    <lineage>
        <taxon>Bacteria</taxon>
        <taxon>Bacillati</taxon>
        <taxon>Bacillota</taxon>
        <taxon>Clostridia</taxon>
        <taxon>Lachnospirales</taxon>
        <taxon>Lachnospiraceae</taxon>
        <taxon>Lacrimispora</taxon>
    </lineage>
</organism>
<reference evidence="8 9" key="1">
    <citation type="submission" date="2018-02" db="EMBL/GenBank/DDBJ databases">
        <title>Genomic Encyclopedia of Archaeal and Bacterial Type Strains, Phase II (KMG-II): from individual species to whole genera.</title>
        <authorList>
            <person name="Goeker M."/>
        </authorList>
    </citation>
    <scope>NUCLEOTIDE SEQUENCE [LARGE SCALE GENOMIC DNA]</scope>
    <source>
        <strain evidence="8 9">DSM 3808</strain>
    </source>
</reference>
<keyword evidence="4 6" id="KW-1133">Transmembrane helix</keyword>
<evidence type="ECO:0000313" key="8">
    <source>
        <dbReference type="EMBL" id="PPK80877.1"/>
    </source>
</evidence>
<dbReference type="GO" id="GO:0015081">
    <property type="term" value="F:sodium ion transmembrane transporter activity"/>
    <property type="evidence" value="ECO:0007669"/>
    <property type="project" value="InterPro"/>
</dbReference>
<feature type="chain" id="PRO_5039113565" evidence="7">
    <location>
        <begin position="23"/>
        <end position="260"/>
    </location>
</feature>
<accession>A0A2S6HSZ6</accession>
<dbReference type="GO" id="GO:0005886">
    <property type="term" value="C:plasma membrane"/>
    <property type="evidence" value="ECO:0007669"/>
    <property type="project" value="UniProtKB-SubCell"/>
</dbReference>
<evidence type="ECO:0000256" key="7">
    <source>
        <dbReference type="SAM" id="SignalP"/>
    </source>
</evidence>
<proteinExistence type="predicted"/>
<comment type="subcellular location">
    <subcellularLocation>
        <location evidence="1">Cell membrane</location>
    </subcellularLocation>
</comment>
<feature type="transmembrane region" description="Helical" evidence="6">
    <location>
        <begin position="160"/>
        <end position="183"/>
    </location>
</feature>
<keyword evidence="7" id="KW-0732">Signal</keyword>